<dbReference type="Pfam" id="PF08799">
    <property type="entry name" value="PRP4"/>
    <property type="match status" value="1"/>
</dbReference>
<dbReference type="Pfam" id="PF00400">
    <property type="entry name" value="WD40"/>
    <property type="match status" value="5"/>
</dbReference>
<dbReference type="GO" id="GO:0046540">
    <property type="term" value="C:U4/U6 x U5 tri-snRNP complex"/>
    <property type="evidence" value="ECO:0007669"/>
    <property type="project" value="TreeGrafter"/>
</dbReference>
<feature type="repeat" description="WD" evidence="1">
    <location>
        <begin position="366"/>
        <end position="400"/>
    </location>
</feature>
<evidence type="ECO:0000256" key="1">
    <source>
        <dbReference type="PROSITE-ProRule" id="PRU00221"/>
    </source>
</evidence>
<feature type="region of interest" description="Disordered" evidence="2">
    <location>
        <begin position="823"/>
        <end position="975"/>
    </location>
</feature>
<feature type="compositionally biased region" description="Pro residues" evidence="2">
    <location>
        <begin position="513"/>
        <end position="523"/>
    </location>
</feature>
<evidence type="ECO:0000259" key="3">
    <source>
        <dbReference type="SMART" id="SM00385"/>
    </source>
</evidence>
<dbReference type="InterPro" id="IPR036915">
    <property type="entry name" value="Cyclin-like_sf"/>
</dbReference>
<evidence type="ECO:0000256" key="2">
    <source>
        <dbReference type="SAM" id="MobiDB-lite"/>
    </source>
</evidence>
<dbReference type="PROSITE" id="PS50082">
    <property type="entry name" value="WD_REPEATS_2"/>
    <property type="match status" value="3"/>
</dbReference>
<keyword evidence="5" id="KW-0808">Transferase</keyword>
<dbReference type="InterPro" id="IPR036322">
    <property type="entry name" value="WD40_repeat_dom_sf"/>
</dbReference>
<dbReference type="Gene3D" id="4.10.280.110">
    <property type="entry name" value="Pre-mRNA processing factor 4 domain"/>
    <property type="match status" value="1"/>
</dbReference>
<dbReference type="InterPro" id="IPR014906">
    <property type="entry name" value="PRP4-like"/>
</dbReference>
<feature type="domain" description="Cyclin-like" evidence="3">
    <location>
        <begin position="612"/>
        <end position="716"/>
    </location>
</feature>
<keyword evidence="6" id="KW-1185">Reference proteome</keyword>
<dbReference type="Gene3D" id="2.130.10.10">
    <property type="entry name" value="YVTN repeat-like/Quinoprotein amine dehydrogenase"/>
    <property type="match status" value="3"/>
</dbReference>
<feature type="compositionally biased region" description="Basic and acidic residues" evidence="2">
    <location>
        <begin position="956"/>
        <end position="975"/>
    </location>
</feature>
<dbReference type="SUPFAM" id="SSF47954">
    <property type="entry name" value="Cyclin-like"/>
    <property type="match status" value="2"/>
</dbReference>
<sequence length="975" mass="107928">MMHPSRRAYVEEAGPEYYGVAPNSFLSALDRDYEIPGASASIAPEKASALLSQFERKRLAATIAVPTDDGRVRAKLRELSEPVTLFGEGLADRRDRLRELLTEQAQNASQDKADVDMKDAESEEGAEEQEEEFYSRGGPELLDARIQIAQYSIRRAKKRIEFQNKEATIPLRTHIKFRKEIKERLKAFELQGSQTAGDRHVSMTRFSPNGQMIATGNWGGQVKLIEVPSLEHKQTLRGHTSKVSGIAWRPGSTLPDNNVSPDTVNLASGGAEGQVHLWSLTQDTPLSTLSGHSQRYVASASEDTSWRLWDVETTTELLLQEGHSRGVYTVSFNTDGSLLASAGLDSIGRIWDLRSGRTVMILDGHLDGHIKPIYGLDWGSDGHRVLTASADGWVKCWDVRKVQRSGGIGAHSSAVADVRWFKGLDDPLLGLPPGEDDKGMQLPKKSGTFFVSAGFDHHVNIFSADDWALVQSLSGHTGPVASVDVSQDGKWIVSGGHDRTLKYRPAREGYQPPSLPPKPPPPIADRTSKSPVRRREVPPAVPSPPAYSSRTSPPRPLSRRSAPSPAHSSPQRASQARPEQWFFTGDEVKSSPSIIDGLTLDEERLRRAKGVSFIYQAGILLSLPQTTLWVAAVFFHRFYMRRSMVEEKGGVHHYNIAATALFLANKTEENCRKTKDLIIAVGKVAQKNAKAIIDEQSKEYWRWRDSILTWEETMLEMLTFDLMVDIPYHQLYKQLDNIGKIHDKPIRDAAWAFCNDACLTVLPLLMTARDIATSAIFFASSVHHQKIDDVNGDAWWRFLAGNEVLINKAISIMTEFYKENPLKKQDSKLPGSPEFNLENTRRRGENIDAGSSHGGTPMALDRGTQSPRGGPPGRTNSREDEAADARIKEEPIKKEESAPLTSIEMASQLSRGDSDALLKTAANEMSSHDHANGGGLKSPVLPGAKRKSVEMDVDSENERDAKKARLADEDEGEIR</sequence>
<feature type="domain" description="Pre-mRNA processing factor 4 (PRP4)-like" evidence="4">
    <location>
        <begin position="67"/>
        <end position="119"/>
    </location>
</feature>
<dbReference type="FunFam" id="1.10.472.10:FF:000072">
    <property type="entry name" value="Cyclin Pch1"/>
    <property type="match status" value="1"/>
</dbReference>
<name>A0AAV9GLE3_9PEZI</name>
<dbReference type="CDD" id="cd00200">
    <property type="entry name" value="WD40"/>
    <property type="match status" value="1"/>
</dbReference>
<dbReference type="PROSITE" id="PS50294">
    <property type="entry name" value="WD_REPEATS_REGION"/>
    <property type="match status" value="3"/>
</dbReference>
<protein>
    <submittedName>
        <fullName evidence="5">Serine threonine kinase PRP4</fullName>
    </submittedName>
</protein>
<feature type="compositionally biased region" description="Acidic residues" evidence="2">
    <location>
        <begin position="121"/>
        <end position="132"/>
    </location>
</feature>
<dbReference type="SMART" id="SM00385">
    <property type="entry name" value="CYCLIN"/>
    <property type="match status" value="1"/>
</dbReference>
<dbReference type="GO" id="GO:0016301">
    <property type="term" value="F:kinase activity"/>
    <property type="evidence" value="ECO:0007669"/>
    <property type="project" value="UniProtKB-KW"/>
</dbReference>
<feature type="compositionally biased region" description="Basic and acidic residues" evidence="2">
    <location>
        <begin position="876"/>
        <end position="897"/>
    </location>
</feature>
<dbReference type="FunFam" id="2.130.10.10:FF:001555">
    <property type="entry name" value="Similar to U4/U6 small nuclear ribonucleoprotein Prp4"/>
    <property type="match status" value="1"/>
</dbReference>
<proteinExistence type="predicted"/>
<dbReference type="SMART" id="SM00500">
    <property type="entry name" value="SFM"/>
    <property type="match status" value="1"/>
</dbReference>
<organism evidence="5 6">
    <name type="scientific">Podospora aff. communis PSN243</name>
    <dbReference type="NCBI Taxonomy" id="3040156"/>
    <lineage>
        <taxon>Eukaryota</taxon>
        <taxon>Fungi</taxon>
        <taxon>Dikarya</taxon>
        <taxon>Ascomycota</taxon>
        <taxon>Pezizomycotina</taxon>
        <taxon>Sordariomycetes</taxon>
        <taxon>Sordariomycetidae</taxon>
        <taxon>Sordariales</taxon>
        <taxon>Podosporaceae</taxon>
        <taxon>Podospora</taxon>
    </lineage>
</organism>
<dbReference type="PANTHER" id="PTHR19846">
    <property type="entry name" value="WD40 REPEAT PROTEIN"/>
    <property type="match status" value="1"/>
</dbReference>
<feature type="repeat" description="WD" evidence="1">
    <location>
        <begin position="473"/>
        <end position="502"/>
    </location>
</feature>
<accession>A0AAV9GLE3</accession>
<dbReference type="InterPro" id="IPR001680">
    <property type="entry name" value="WD40_rpt"/>
</dbReference>
<reference evidence="5" key="1">
    <citation type="journal article" date="2023" name="Mol. Phylogenet. Evol.">
        <title>Genome-scale phylogeny and comparative genomics of the fungal order Sordariales.</title>
        <authorList>
            <person name="Hensen N."/>
            <person name="Bonometti L."/>
            <person name="Westerberg I."/>
            <person name="Brannstrom I.O."/>
            <person name="Guillou S."/>
            <person name="Cros-Aarteil S."/>
            <person name="Calhoun S."/>
            <person name="Haridas S."/>
            <person name="Kuo A."/>
            <person name="Mondo S."/>
            <person name="Pangilinan J."/>
            <person name="Riley R."/>
            <person name="LaButti K."/>
            <person name="Andreopoulos B."/>
            <person name="Lipzen A."/>
            <person name="Chen C."/>
            <person name="Yan M."/>
            <person name="Daum C."/>
            <person name="Ng V."/>
            <person name="Clum A."/>
            <person name="Steindorff A."/>
            <person name="Ohm R.A."/>
            <person name="Martin F."/>
            <person name="Silar P."/>
            <person name="Natvig D.O."/>
            <person name="Lalanne C."/>
            <person name="Gautier V."/>
            <person name="Ament-Velasquez S.L."/>
            <person name="Kruys A."/>
            <person name="Hutchinson M.I."/>
            <person name="Powell A.J."/>
            <person name="Barry K."/>
            <person name="Miller A.N."/>
            <person name="Grigoriev I.V."/>
            <person name="Debuchy R."/>
            <person name="Gladieux P."/>
            <person name="Hiltunen Thoren M."/>
            <person name="Johannesson H."/>
        </authorList>
    </citation>
    <scope>NUCLEOTIDE SEQUENCE</scope>
    <source>
        <strain evidence="5">PSN243</strain>
    </source>
</reference>
<dbReference type="InterPro" id="IPR013763">
    <property type="entry name" value="Cyclin-like_dom"/>
</dbReference>
<gene>
    <name evidence="5" type="ORF">QBC34DRAFT_449001</name>
</gene>
<evidence type="ECO:0000259" key="4">
    <source>
        <dbReference type="SMART" id="SM00500"/>
    </source>
</evidence>
<dbReference type="Pfam" id="PF00134">
    <property type="entry name" value="Cyclin_N"/>
    <property type="match status" value="1"/>
</dbReference>
<keyword evidence="5" id="KW-0418">Kinase</keyword>
<feature type="repeat" description="WD" evidence="1">
    <location>
        <begin position="320"/>
        <end position="361"/>
    </location>
</feature>
<dbReference type="EMBL" id="MU865938">
    <property type="protein sequence ID" value="KAK4449348.1"/>
    <property type="molecule type" value="Genomic_DNA"/>
</dbReference>
<dbReference type="GO" id="GO:0030621">
    <property type="term" value="F:U4 snRNA binding"/>
    <property type="evidence" value="ECO:0007669"/>
    <property type="project" value="TreeGrafter"/>
</dbReference>
<dbReference type="GO" id="GO:0017070">
    <property type="term" value="F:U6 snRNA binding"/>
    <property type="evidence" value="ECO:0007669"/>
    <property type="project" value="TreeGrafter"/>
</dbReference>
<feature type="compositionally biased region" description="Basic and acidic residues" evidence="2">
    <location>
        <begin position="496"/>
        <end position="507"/>
    </location>
</feature>
<dbReference type="Proteomes" id="UP001321760">
    <property type="component" value="Unassembled WGS sequence"/>
</dbReference>
<dbReference type="SMART" id="SM00320">
    <property type="entry name" value="WD40"/>
    <property type="match status" value="7"/>
</dbReference>
<feature type="region of interest" description="Disordered" evidence="2">
    <location>
        <begin position="104"/>
        <end position="135"/>
    </location>
</feature>
<evidence type="ECO:0000313" key="5">
    <source>
        <dbReference type="EMBL" id="KAK4449348.1"/>
    </source>
</evidence>
<dbReference type="SUPFAM" id="SSF158230">
    <property type="entry name" value="PRP4-like"/>
    <property type="match status" value="1"/>
</dbReference>
<feature type="compositionally biased region" description="Low complexity" evidence="2">
    <location>
        <begin position="559"/>
        <end position="577"/>
    </location>
</feature>
<feature type="compositionally biased region" description="Basic and acidic residues" evidence="2">
    <location>
        <begin position="111"/>
        <end position="120"/>
    </location>
</feature>
<evidence type="ECO:0000313" key="6">
    <source>
        <dbReference type="Proteomes" id="UP001321760"/>
    </source>
</evidence>
<dbReference type="AlphaFoldDB" id="A0AAV9GLE3"/>
<comment type="caution">
    <text evidence="5">The sequence shown here is derived from an EMBL/GenBank/DDBJ whole genome shotgun (WGS) entry which is preliminary data.</text>
</comment>
<dbReference type="InterPro" id="IPR015943">
    <property type="entry name" value="WD40/YVTN_repeat-like_dom_sf"/>
</dbReference>
<dbReference type="CDD" id="cd20546">
    <property type="entry name" value="CYCLIN_SpCG1C_ScCTK2-like_rpt2"/>
    <property type="match status" value="1"/>
</dbReference>
<dbReference type="GO" id="GO:0000398">
    <property type="term" value="P:mRNA splicing, via spliceosome"/>
    <property type="evidence" value="ECO:0007669"/>
    <property type="project" value="TreeGrafter"/>
</dbReference>
<dbReference type="InterPro" id="IPR006671">
    <property type="entry name" value="Cyclin_N"/>
</dbReference>
<dbReference type="Gene3D" id="1.10.472.10">
    <property type="entry name" value="Cyclin-like"/>
    <property type="match status" value="2"/>
</dbReference>
<dbReference type="InterPro" id="IPR036285">
    <property type="entry name" value="PRP4-like_sf"/>
</dbReference>
<keyword evidence="1" id="KW-0853">WD repeat</keyword>
<reference evidence="5" key="2">
    <citation type="submission" date="2023-05" db="EMBL/GenBank/DDBJ databases">
        <authorList>
            <consortium name="Lawrence Berkeley National Laboratory"/>
            <person name="Steindorff A."/>
            <person name="Hensen N."/>
            <person name="Bonometti L."/>
            <person name="Westerberg I."/>
            <person name="Brannstrom I.O."/>
            <person name="Guillou S."/>
            <person name="Cros-Aarteil S."/>
            <person name="Calhoun S."/>
            <person name="Haridas S."/>
            <person name="Kuo A."/>
            <person name="Mondo S."/>
            <person name="Pangilinan J."/>
            <person name="Riley R."/>
            <person name="Labutti K."/>
            <person name="Andreopoulos B."/>
            <person name="Lipzen A."/>
            <person name="Chen C."/>
            <person name="Yanf M."/>
            <person name="Daum C."/>
            <person name="Ng V."/>
            <person name="Clum A."/>
            <person name="Ohm R."/>
            <person name="Martin F."/>
            <person name="Silar P."/>
            <person name="Natvig D."/>
            <person name="Lalanne C."/>
            <person name="Gautier V."/>
            <person name="Ament-Velasquez S.L."/>
            <person name="Kruys A."/>
            <person name="Hutchinson M.I."/>
            <person name="Powell A.J."/>
            <person name="Barry K."/>
            <person name="Miller A.N."/>
            <person name="Grigoriev I.V."/>
            <person name="Debuchy R."/>
            <person name="Gladieux P."/>
            <person name="Thoren M.H."/>
            <person name="Johannesson H."/>
        </authorList>
    </citation>
    <scope>NUCLEOTIDE SEQUENCE</scope>
    <source>
        <strain evidence="5">PSN243</strain>
    </source>
</reference>
<feature type="region of interest" description="Disordered" evidence="2">
    <location>
        <begin position="495"/>
        <end position="578"/>
    </location>
</feature>
<dbReference type="PANTHER" id="PTHR19846:SF0">
    <property type="entry name" value="PRE-MRNA PROCESSING FACTOR 4"/>
    <property type="match status" value="1"/>
</dbReference>
<dbReference type="SUPFAM" id="SSF50978">
    <property type="entry name" value="WD40 repeat-like"/>
    <property type="match status" value="1"/>
</dbReference>